<protein>
    <recommendedName>
        <fullName evidence="4">Branched-chain amino acid transporter</fullName>
    </recommendedName>
</protein>
<keyword evidence="1" id="KW-0812">Transmembrane</keyword>
<keyword evidence="1" id="KW-1133">Transmembrane helix</keyword>
<accession>A0ABN3M6M1</accession>
<sequence>MTLVTIALMGAVTFAVRIAFFGPLQPSSISPRIEQALPYVMPAVLMAIIVPSVLLAPKTDGGGPSWLTPYLVGALVGFAVGAVRRDSFFLVFASSVAAFALTGLAL</sequence>
<dbReference type="Pfam" id="PF05437">
    <property type="entry name" value="AzlD"/>
    <property type="match status" value="1"/>
</dbReference>
<dbReference type="EMBL" id="BAAASR010000016">
    <property type="protein sequence ID" value="GAA2496723.1"/>
    <property type="molecule type" value="Genomic_DNA"/>
</dbReference>
<feature type="transmembrane region" description="Helical" evidence="1">
    <location>
        <begin position="88"/>
        <end position="105"/>
    </location>
</feature>
<gene>
    <name evidence="2" type="ORF">GCM10010393_31040</name>
</gene>
<feature type="transmembrane region" description="Helical" evidence="1">
    <location>
        <begin position="66"/>
        <end position="83"/>
    </location>
</feature>
<feature type="transmembrane region" description="Helical" evidence="1">
    <location>
        <begin position="36"/>
        <end position="54"/>
    </location>
</feature>
<evidence type="ECO:0000313" key="2">
    <source>
        <dbReference type="EMBL" id="GAA2496723.1"/>
    </source>
</evidence>
<dbReference type="Proteomes" id="UP001499942">
    <property type="component" value="Unassembled WGS sequence"/>
</dbReference>
<keyword evidence="3" id="KW-1185">Reference proteome</keyword>
<proteinExistence type="predicted"/>
<reference evidence="2 3" key="1">
    <citation type="journal article" date="2019" name="Int. J. Syst. Evol. Microbiol.">
        <title>The Global Catalogue of Microorganisms (GCM) 10K type strain sequencing project: providing services to taxonomists for standard genome sequencing and annotation.</title>
        <authorList>
            <consortium name="The Broad Institute Genomics Platform"/>
            <consortium name="The Broad Institute Genome Sequencing Center for Infectious Disease"/>
            <person name="Wu L."/>
            <person name="Ma J."/>
        </authorList>
    </citation>
    <scope>NUCLEOTIDE SEQUENCE [LARGE SCALE GENOMIC DNA]</scope>
    <source>
        <strain evidence="2 3">JCM 5062</strain>
    </source>
</reference>
<comment type="caution">
    <text evidence="2">The sequence shown here is derived from an EMBL/GenBank/DDBJ whole genome shotgun (WGS) entry which is preliminary data.</text>
</comment>
<evidence type="ECO:0008006" key="4">
    <source>
        <dbReference type="Google" id="ProtNLM"/>
    </source>
</evidence>
<feature type="transmembrane region" description="Helical" evidence="1">
    <location>
        <begin position="6"/>
        <end position="24"/>
    </location>
</feature>
<evidence type="ECO:0000313" key="3">
    <source>
        <dbReference type="Proteomes" id="UP001499942"/>
    </source>
</evidence>
<dbReference type="InterPro" id="IPR008407">
    <property type="entry name" value="Brnchd-chn_aa_trnsp_AzlD"/>
</dbReference>
<name>A0ABN3M6M1_9ACTN</name>
<keyword evidence="1" id="KW-0472">Membrane</keyword>
<dbReference type="RefSeq" id="WP_344361276.1">
    <property type="nucleotide sequence ID" value="NZ_BAAASR010000016.1"/>
</dbReference>
<evidence type="ECO:0000256" key="1">
    <source>
        <dbReference type="SAM" id="Phobius"/>
    </source>
</evidence>
<organism evidence="2 3">
    <name type="scientific">Streptomyces gobitricini</name>
    <dbReference type="NCBI Taxonomy" id="68211"/>
    <lineage>
        <taxon>Bacteria</taxon>
        <taxon>Bacillati</taxon>
        <taxon>Actinomycetota</taxon>
        <taxon>Actinomycetes</taxon>
        <taxon>Kitasatosporales</taxon>
        <taxon>Streptomycetaceae</taxon>
        <taxon>Streptomyces</taxon>
    </lineage>
</organism>